<name>A0ABS4FNW7_9BACL</name>
<protein>
    <submittedName>
        <fullName evidence="1">Uncharacterized protein</fullName>
    </submittedName>
</protein>
<gene>
    <name evidence="1" type="ORF">J2Z32_000665</name>
</gene>
<evidence type="ECO:0000313" key="1">
    <source>
        <dbReference type="EMBL" id="MBP1904048.1"/>
    </source>
</evidence>
<reference evidence="1 2" key="1">
    <citation type="submission" date="2021-03" db="EMBL/GenBank/DDBJ databases">
        <title>Genomic Encyclopedia of Type Strains, Phase IV (KMG-IV): sequencing the most valuable type-strain genomes for metagenomic binning, comparative biology and taxonomic classification.</title>
        <authorList>
            <person name="Goeker M."/>
        </authorList>
    </citation>
    <scope>NUCLEOTIDE SEQUENCE [LARGE SCALE GENOMIC DNA]</scope>
    <source>
        <strain evidence="1 2">DSM 14349</strain>
    </source>
</reference>
<accession>A0ABS4FNW7</accession>
<dbReference type="Proteomes" id="UP001519272">
    <property type="component" value="Unassembled WGS sequence"/>
</dbReference>
<dbReference type="RefSeq" id="WP_210087724.1">
    <property type="nucleotide sequence ID" value="NZ_JAGGKG010000002.1"/>
</dbReference>
<sequence>MPARGERKECRFKSLIIEDALAGDLAQIVEVYIQTITGRMVTALECY</sequence>
<organism evidence="1 2">
    <name type="scientific">Paenibacillus turicensis</name>
    <dbReference type="NCBI Taxonomy" id="160487"/>
    <lineage>
        <taxon>Bacteria</taxon>
        <taxon>Bacillati</taxon>
        <taxon>Bacillota</taxon>
        <taxon>Bacilli</taxon>
        <taxon>Bacillales</taxon>
        <taxon>Paenibacillaceae</taxon>
        <taxon>Paenibacillus</taxon>
    </lineage>
</organism>
<evidence type="ECO:0000313" key="2">
    <source>
        <dbReference type="Proteomes" id="UP001519272"/>
    </source>
</evidence>
<keyword evidence="2" id="KW-1185">Reference proteome</keyword>
<comment type="caution">
    <text evidence="1">The sequence shown here is derived from an EMBL/GenBank/DDBJ whole genome shotgun (WGS) entry which is preliminary data.</text>
</comment>
<proteinExistence type="predicted"/>
<dbReference type="EMBL" id="JAGGKG010000002">
    <property type="protein sequence ID" value="MBP1904048.1"/>
    <property type="molecule type" value="Genomic_DNA"/>
</dbReference>